<sequence length="245" mass="28366">MTDQRYLKRTIVKEVVSSQHLPEGSRELRVYLPPGYNELLSYPVVYCQDGEDFFNFGRIATLANQLILDEGVEPFLIVGVDVDKQKRTAEYSPDGELYDGYVAFFAEELIPFIEDKYPARREPSHRILAGDSLGGTVSLHIALAYPELFHQVISFSGAYYPESRSIASQEIDLKRLTLYMIVGLQETDYQTDRGIYNFVEINREMKQVLEERGARIHYGEHEGRHVWGFWQKYIPEALHTFLRSE</sequence>
<evidence type="ECO:0000313" key="2">
    <source>
        <dbReference type="Proteomes" id="UP001519887"/>
    </source>
</evidence>
<gene>
    <name evidence="1" type="ORF">K0U00_22100</name>
</gene>
<reference evidence="1 2" key="1">
    <citation type="submission" date="2021-07" db="EMBL/GenBank/DDBJ databases">
        <title>Paenibacillus radiodurans sp. nov., isolated from the southeastern edge of Tengger Desert.</title>
        <authorList>
            <person name="Zhang G."/>
        </authorList>
    </citation>
    <scope>NUCLEOTIDE SEQUENCE [LARGE SCALE GENOMIC DNA]</scope>
    <source>
        <strain evidence="1 2">CCM 7311</strain>
    </source>
</reference>
<organism evidence="1 2">
    <name type="scientific">Paenibacillus sepulcri</name>
    <dbReference type="NCBI Taxonomy" id="359917"/>
    <lineage>
        <taxon>Bacteria</taxon>
        <taxon>Bacillati</taxon>
        <taxon>Bacillota</taxon>
        <taxon>Bacilli</taxon>
        <taxon>Bacillales</taxon>
        <taxon>Paenibacillaceae</taxon>
        <taxon>Paenibacillus</taxon>
    </lineage>
</organism>
<comment type="caution">
    <text evidence="1">The sequence shown here is derived from an EMBL/GenBank/DDBJ whole genome shotgun (WGS) entry which is preliminary data.</text>
</comment>
<dbReference type="RefSeq" id="WP_210040593.1">
    <property type="nucleotide sequence ID" value="NZ_JBHLVU010000021.1"/>
</dbReference>
<dbReference type="PANTHER" id="PTHR48098">
    <property type="entry name" value="ENTEROCHELIN ESTERASE-RELATED"/>
    <property type="match status" value="1"/>
</dbReference>
<dbReference type="Gene3D" id="3.40.50.1820">
    <property type="entry name" value="alpha/beta hydrolase"/>
    <property type="match status" value="1"/>
</dbReference>
<dbReference type="Proteomes" id="UP001519887">
    <property type="component" value="Unassembled WGS sequence"/>
</dbReference>
<evidence type="ECO:0000313" key="1">
    <source>
        <dbReference type="EMBL" id="MBW7456735.1"/>
    </source>
</evidence>
<dbReference type="PANTHER" id="PTHR48098:SF3">
    <property type="entry name" value="IRON(III) ENTEROBACTIN ESTERASE"/>
    <property type="match status" value="1"/>
</dbReference>
<proteinExistence type="predicted"/>
<dbReference type="SUPFAM" id="SSF53474">
    <property type="entry name" value="alpha/beta-Hydrolases"/>
    <property type="match status" value="1"/>
</dbReference>
<name>A0ABS7C730_9BACL</name>
<keyword evidence="2" id="KW-1185">Reference proteome</keyword>
<dbReference type="InterPro" id="IPR050583">
    <property type="entry name" value="Mycobacterial_A85_antigen"/>
</dbReference>
<protein>
    <submittedName>
        <fullName evidence="1">Esterase family protein</fullName>
    </submittedName>
</protein>
<dbReference type="InterPro" id="IPR000801">
    <property type="entry name" value="Esterase-like"/>
</dbReference>
<dbReference type="EMBL" id="JAHZIK010000651">
    <property type="protein sequence ID" value="MBW7456735.1"/>
    <property type="molecule type" value="Genomic_DNA"/>
</dbReference>
<dbReference type="InterPro" id="IPR029058">
    <property type="entry name" value="AB_hydrolase_fold"/>
</dbReference>
<dbReference type="Pfam" id="PF00756">
    <property type="entry name" value="Esterase"/>
    <property type="match status" value="1"/>
</dbReference>
<accession>A0ABS7C730</accession>